<organism evidence="2 3">
    <name type="scientific">Pseudozyma flocculosa</name>
    <dbReference type="NCBI Taxonomy" id="84751"/>
    <lineage>
        <taxon>Eukaryota</taxon>
        <taxon>Fungi</taxon>
        <taxon>Dikarya</taxon>
        <taxon>Basidiomycota</taxon>
        <taxon>Ustilaginomycotina</taxon>
        <taxon>Ustilaginomycetes</taxon>
        <taxon>Ustilaginales</taxon>
        <taxon>Ustilaginaceae</taxon>
        <taxon>Pseudozyma</taxon>
    </lineage>
</organism>
<evidence type="ECO:0000313" key="3">
    <source>
        <dbReference type="Proteomes" id="UP000323386"/>
    </source>
</evidence>
<protein>
    <submittedName>
        <fullName evidence="2">Uncharacterized protein</fullName>
    </submittedName>
</protein>
<evidence type="ECO:0000313" key="2">
    <source>
        <dbReference type="EMBL" id="SPO35789.1"/>
    </source>
</evidence>
<name>A0A5C3EX79_9BASI</name>
<dbReference type="EMBL" id="OOIP01000003">
    <property type="protein sequence ID" value="SPO35789.1"/>
    <property type="molecule type" value="Genomic_DNA"/>
</dbReference>
<feature type="compositionally biased region" description="Pro residues" evidence="1">
    <location>
        <begin position="163"/>
        <end position="176"/>
    </location>
</feature>
<keyword evidence="3" id="KW-1185">Reference proteome</keyword>
<gene>
    <name evidence="2" type="ORF">PSFLO_01260</name>
</gene>
<sequence length="236" mass="25228">MHGYATKCGATTQPAWQTHDKQAAAAETHARAHLPPAEDRGLQGLAWRAGGLASDPNLPARFGTDRPTDRPSTLARSFGPGIRSDAILSVLTLIPFLSQRGPSSCRSPHAHTHTHTQKERGRTLLYSGIDRSESAARASCFILHTSAMRCEAFEERNATMTPSPSPLPSPQPPSSVPPSVAMPCRVVPCRVESPSEQKVPPPGLVRGALASLPAWSLLPGPAHSPKARVFRAARRP</sequence>
<dbReference type="Proteomes" id="UP000323386">
    <property type="component" value="Unassembled WGS sequence"/>
</dbReference>
<accession>A0A5C3EX79</accession>
<proteinExistence type="predicted"/>
<reference evidence="2 3" key="1">
    <citation type="submission" date="2018-03" db="EMBL/GenBank/DDBJ databases">
        <authorList>
            <person name="Guldener U."/>
        </authorList>
    </citation>
    <scope>NUCLEOTIDE SEQUENCE [LARGE SCALE GENOMIC DNA]</scope>
    <source>
        <strain evidence="2 3">DAOM196992</strain>
    </source>
</reference>
<feature type="region of interest" description="Disordered" evidence="1">
    <location>
        <begin position="101"/>
        <end position="120"/>
    </location>
</feature>
<dbReference type="AlphaFoldDB" id="A0A5C3EX79"/>
<feature type="region of interest" description="Disordered" evidence="1">
    <location>
        <begin position="56"/>
        <end position="77"/>
    </location>
</feature>
<feature type="region of interest" description="Disordered" evidence="1">
    <location>
        <begin position="157"/>
        <end position="178"/>
    </location>
</feature>
<evidence type="ECO:0000256" key="1">
    <source>
        <dbReference type="SAM" id="MobiDB-lite"/>
    </source>
</evidence>